<dbReference type="PROSITE" id="PS51100">
    <property type="entry name" value="PTS_EIIB_TYPE_3"/>
    <property type="match status" value="1"/>
</dbReference>
<evidence type="ECO:0000256" key="7">
    <source>
        <dbReference type="PROSITE-ProRule" id="PRU00423"/>
    </source>
</evidence>
<accession>A0A1H2RB88</accession>
<sequence length="99" mass="10927">MVNVLLCCASGMSTSLLVEKMQRAANEKGIDVHIWAVNANEISEQVKKADVVLLGPQARYARDQIMKFVGDTPCELISMRDYGMMDGESVLEHALSLIQ</sequence>
<evidence type="ECO:0000256" key="2">
    <source>
        <dbReference type="ARBA" id="ARBA00022553"/>
    </source>
</evidence>
<organism evidence="9 10">
    <name type="scientific">Kandleria vitulina</name>
    <dbReference type="NCBI Taxonomy" id="1630"/>
    <lineage>
        <taxon>Bacteria</taxon>
        <taxon>Bacillati</taxon>
        <taxon>Bacillota</taxon>
        <taxon>Erysipelotrichia</taxon>
        <taxon>Erysipelotrichales</taxon>
        <taxon>Coprobacillaceae</taxon>
        <taxon>Kandleria</taxon>
    </lineage>
</organism>
<evidence type="ECO:0000256" key="6">
    <source>
        <dbReference type="ARBA" id="ARBA00022777"/>
    </source>
</evidence>
<feature type="modified residue" description="Phosphocysteine; by EIIA" evidence="7">
    <location>
        <position position="8"/>
    </location>
</feature>
<dbReference type="Proteomes" id="UP000182429">
    <property type="component" value="Unassembled WGS sequence"/>
</dbReference>
<dbReference type="GO" id="GO:0016301">
    <property type="term" value="F:kinase activity"/>
    <property type="evidence" value="ECO:0007669"/>
    <property type="project" value="UniProtKB-KW"/>
</dbReference>
<dbReference type="EMBL" id="FNNF01000005">
    <property type="protein sequence ID" value="SDW16555.1"/>
    <property type="molecule type" value="Genomic_DNA"/>
</dbReference>
<proteinExistence type="predicted"/>
<dbReference type="InterPro" id="IPR003501">
    <property type="entry name" value="PTS_EIIB_2/3"/>
</dbReference>
<evidence type="ECO:0000259" key="8">
    <source>
        <dbReference type="PROSITE" id="PS51100"/>
    </source>
</evidence>
<dbReference type="Gene3D" id="3.40.50.2300">
    <property type="match status" value="1"/>
</dbReference>
<keyword evidence="3" id="KW-0762">Sugar transport</keyword>
<evidence type="ECO:0000256" key="1">
    <source>
        <dbReference type="ARBA" id="ARBA00022448"/>
    </source>
</evidence>
<dbReference type="AlphaFoldDB" id="A0A1H2RB88"/>
<dbReference type="GO" id="GO:0008982">
    <property type="term" value="F:protein-N(PI)-phosphohistidine-sugar phosphotransferase activity"/>
    <property type="evidence" value="ECO:0007669"/>
    <property type="project" value="InterPro"/>
</dbReference>
<keyword evidence="2" id="KW-0597">Phosphoprotein</keyword>
<dbReference type="Pfam" id="PF02302">
    <property type="entry name" value="PTS_IIB"/>
    <property type="match status" value="1"/>
</dbReference>
<dbReference type="InterPro" id="IPR036095">
    <property type="entry name" value="PTS_EIIB-like_sf"/>
</dbReference>
<evidence type="ECO:0000256" key="4">
    <source>
        <dbReference type="ARBA" id="ARBA00022679"/>
    </source>
</evidence>
<dbReference type="InterPro" id="IPR013012">
    <property type="entry name" value="PTS_EIIB_3"/>
</dbReference>
<dbReference type="PANTHER" id="PTHR34581">
    <property type="entry name" value="PTS SYSTEM N,N'-DIACETYLCHITOBIOSE-SPECIFIC EIIB COMPONENT"/>
    <property type="match status" value="1"/>
</dbReference>
<protein>
    <submittedName>
        <fullName evidence="9">PTS system, cellobiose-specific IIB component</fullName>
    </submittedName>
</protein>
<dbReference type="SUPFAM" id="SSF52794">
    <property type="entry name" value="PTS system IIB component-like"/>
    <property type="match status" value="1"/>
</dbReference>
<dbReference type="STRING" id="1630.SAMN05216514_103120"/>
<dbReference type="InterPro" id="IPR051819">
    <property type="entry name" value="PTS_sugar-specific_EIIB"/>
</dbReference>
<dbReference type="PANTHER" id="PTHR34581:SF2">
    <property type="entry name" value="PTS SYSTEM N,N'-DIACETYLCHITOBIOSE-SPECIFIC EIIB COMPONENT"/>
    <property type="match status" value="1"/>
</dbReference>
<gene>
    <name evidence="9" type="ORF">SAMN04487759_10547</name>
</gene>
<dbReference type="RefSeq" id="WP_029070465.1">
    <property type="nucleotide sequence ID" value="NZ_FNGT01000007.1"/>
</dbReference>
<dbReference type="CDD" id="cd05564">
    <property type="entry name" value="PTS_IIB_chitobiose_lichenan"/>
    <property type="match status" value="1"/>
</dbReference>
<keyword evidence="6" id="KW-0418">Kinase</keyword>
<reference evidence="9 10" key="1">
    <citation type="submission" date="2016-10" db="EMBL/GenBank/DDBJ databases">
        <authorList>
            <person name="de Groot N.N."/>
        </authorList>
    </citation>
    <scope>NUCLEOTIDE SEQUENCE [LARGE SCALE GENOMIC DNA]</scope>
    <source>
        <strain evidence="9 10">S3b</strain>
    </source>
</reference>
<evidence type="ECO:0000313" key="9">
    <source>
        <dbReference type="EMBL" id="SDW16555.1"/>
    </source>
</evidence>
<keyword evidence="5" id="KW-0598">Phosphotransferase system</keyword>
<feature type="domain" description="PTS EIIB type-3" evidence="8">
    <location>
        <begin position="1"/>
        <end position="99"/>
    </location>
</feature>
<keyword evidence="4" id="KW-0808">Transferase</keyword>
<evidence type="ECO:0000256" key="5">
    <source>
        <dbReference type="ARBA" id="ARBA00022683"/>
    </source>
</evidence>
<dbReference type="OrthoDB" id="2186177at2"/>
<dbReference type="GO" id="GO:0009401">
    <property type="term" value="P:phosphoenolpyruvate-dependent sugar phosphotransferase system"/>
    <property type="evidence" value="ECO:0007669"/>
    <property type="project" value="UniProtKB-KW"/>
</dbReference>
<keyword evidence="1" id="KW-0813">Transport</keyword>
<name>A0A1H2RB88_9FIRM</name>
<evidence type="ECO:0000256" key="3">
    <source>
        <dbReference type="ARBA" id="ARBA00022597"/>
    </source>
</evidence>
<evidence type="ECO:0000313" key="10">
    <source>
        <dbReference type="Proteomes" id="UP000182429"/>
    </source>
</evidence>
<dbReference type="eggNOG" id="COG1440">
    <property type="taxonomic scope" value="Bacteria"/>
</dbReference>